<gene>
    <name evidence="5" type="ORF">LTRI10_LOCUS18646</name>
</gene>
<keyword evidence="6" id="KW-1185">Reference proteome</keyword>
<feature type="active site" evidence="2">
    <location>
        <position position="180"/>
    </location>
</feature>
<dbReference type="InterPro" id="IPR032799">
    <property type="entry name" value="TAXi_C"/>
</dbReference>
<sequence>MVETRIMSSLITIIKLLLFLVCLLPSFSSSNGGVFVGKRVPLVNLLEEHNQWKQLLMKISFHDSASAAASSSSSSCLPQKSRQEKGATILEMKRRDSCSSSGKPPTIQDLSKKLKRTLILDNIRVQSIQSRIKNTTSLVKQDTAMSTTTQIPLASGIKLQTLNYIVTVQLGGKQLTVIMDTGSDLTWVQCQPCRFCYNQKDPLFNPSISPSFRRITCNSSACDSLQFATGNSGACGSNQQTCNYYVSYGDGSYTRGDLATEQLKLGGETEPVSNFVFGCGRNNKGLFGGASGLMGMGRSQLSLVSQSESMYSGVFSYCLPTTAPDATGSLAFGPNTSVYSNFTPISYTRMVNNPQLPTFYFLNLTGLSIGGKDLHQGSGFGSGILIDSGTVITRLPPSVYSAVKAEFLRQFSGVPTAPGFSILDTCFNLTGYQEIDVPTISMNFEGNVKLEVDLTGVFYFVKADASQVCLAMASLAYEYEIGIVGNYQQRNQRVVYDTKESMVGFAAEACSFS</sequence>
<dbReference type="GO" id="GO:0006508">
    <property type="term" value="P:proteolysis"/>
    <property type="evidence" value="ECO:0007669"/>
    <property type="project" value="InterPro"/>
</dbReference>
<dbReference type="EMBL" id="OZ034816">
    <property type="protein sequence ID" value="CAL1376955.1"/>
    <property type="molecule type" value="Genomic_DNA"/>
</dbReference>
<dbReference type="Gene3D" id="2.40.70.10">
    <property type="entry name" value="Acid Proteases"/>
    <property type="match status" value="2"/>
</dbReference>
<feature type="chain" id="PRO_5043427242" description="Peptidase A1 domain-containing protein" evidence="3">
    <location>
        <begin position="33"/>
        <end position="513"/>
    </location>
</feature>
<feature type="domain" description="Peptidase A1" evidence="4">
    <location>
        <begin position="164"/>
        <end position="506"/>
    </location>
</feature>
<dbReference type="AlphaFoldDB" id="A0AAV2DUC4"/>
<organism evidence="5 6">
    <name type="scientific">Linum trigynum</name>
    <dbReference type="NCBI Taxonomy" id="586398"/>
    <lineage>
        <taxon>Eukaryota</taxon>
        <taxon>Viridiplantae</taxon>
        <taxon>Streptophyta</taxon>
        <taxon>Embryophyta</taxon>
        <taxon>Tracheophyta</taxon>
        <taxon>Spermatophyta</taxon>
        <taxon>Magnoliopsida</taxon>
        <taxon>eudicotyledons</taxon>
        <taxon>Gunneridae</taxon>
        <taxon>Pentapetalae</taxon>
        <taxon>rosids</taxon>
        <taxon>fabids</taxon>
        <taxon>Malpighiales</taxon>
        <taxon>Linaceae</taxon>
        <taxon>Linum</taxon>
    </lineage>
</organism>
<dbReference type="CDD" id="cd05472">
    <property type="entry name" value="cnd41_like"/>
    <property type="match status" value="1"/>
</dbReference>
<evidence type="ECO:0000256" key="2">
    <source>
        <dbReference type="PIRSR" id="PIRSR601461-1"/>
    </source>
</evidence>
<evidence type="ECO:0000256" key="1">
    <source>
        <dbReference type="ARBA" id="ARBA00007447"/>
    </source>
</evidence>
<comment type="similarity">
    <text evidence="1">Belongs to the peptidase A1 family.</text>
</comment>
<dbReference type="InterPro" id="IPR032861">
    <property type="entry name" value="TAXi_N"/>
</dbReference>
<evidence type="ECO:0000259" key="4">
    <source>
        <dbReference type="PROSITE" id="PS51767"/>
    </source>
</evidence>
<dbReference type="Pfam" id="PF14543">
    <property type="entry name" value="TAXi_N"/>
    <property type="match status" value="1"/>
</dbReference>
<dbReference type="InterPro" id="IPR033873">
    <property type="entry name" value="CND41-like"/>
</dbReference>
<reference evidence="5 6" key="1">
    <citation type="submission" date="2024-04" db="EMBL/GenBank/DDBJ databases">
        <authorList>
            <person name="Fracassetti M."/>
        </authorList>
    </citation>
    <scope>NUCLEOTIDE SEQUENCE [LARGE SCALE GENOMIC DNA]</scope>
</reference>
<dbReference type="GO" id="GO:0004190">
    <property type="term" value="F:aspartic-type endopeptidase activity"/>
    <property type="evidence" value="ECO:0007669"/>
    <property type="project" value="InterPro"/>
</dbReference>
<name>A0AAV2DUC4_9ROSI</name>
<dbReference type="PANTHER" id="PTHR13683:SF827">
    <property type="entry name" value="PEPTIDASE A1 DOMAIN-CONTAINING PROTEIN"/>
    <property type="match status" value="1"/>
</dbReference>
<dbReference type="PROSITE" id="PS51767">
    <property type="entry name" value="PEPTIDASE_A1"/>
    <property type="match status" value="1"/>
</dbReference>
<dbReference type="InterPro" id="IPR033121">
    <property type="entry name" value="PEPTIDASE_A1"/>
</dbReference>
<proteinExistence type="inferred from homology"/>
<dbReference type="InterPro" id="IPR021109">
    <property type="entry name" value="Peptidase_aspartic_dom_sf"/>
</dbReference>
<dbReference type="SUPFAM" id="SSF50630">
    <property type="entry name" value="Acid proteases"/>
    <property type="match status" value="1"/>
</dbReference>
<dbReference type="Pfam" id="PF14541">
    <property type="entry name" value="TAXi_C"/>
    <property type="match status" value="1"/>
</dbReference>
<feature type="signal peptide" evidence="3">
    <location>
        <begin position="1"/>
        <end position="32"/>
    </location>
</feature>
<evidence type="ECO:0000256" key="3">
    <source>
        <dbReference type="SAM" id="SignalP"/>
    </source>
</evidence>
<keyword evidence="3" id="KW-0732">Signal</keyword>
<feature type="active site" evidence="2">
    <location>
        <position position="387"/>
    </location>
</feature>
<dbReference type="FunFam" id="2.40.70.10:FF:000021">
    <property type="entry name" value="Aspartyl protease AED1"/>
    <property type="match status" value="1"/>
</dbReference>
<evidence type="ECO:0000313" key="5">
    <source>
        <dbReference type="EMBL" id="CAL1376955.1"/>
    </source>
</evidence>
<accession>A0AAV2DUC4</accession>
<dbReference type="FunFam" id="2.40.70.10:FF:000049">
    <property type="entry name" value="Aspartyl protease AED1"/>
    <property type="match status" value="1"/>
</dbReference>
<evidence type="ECO:0000313" key="6">
    <source>
        <dbReference type="Proteomes" id="UP001497516"/>
    </source>
</evidence>
<protein>
    <recommendedName>
        <fullName evidence="4">Peptidase A1 domain-containing protein</fullName>
    </recommendedName>
</protein>
<dbReference type="InterPro" id="IPR001461">
    <property type="entry name" value="Aspartic_peptidase_A1"/>
</dbReference>
<dbReference type="PANTHER" id="PTHR13683">
    <property type="entry name" value="ASPARTYL PROTEASES"/>
    <property type="match status" value="1"/>
</dbReference>
<dbReference type="Proteomes" id="UP001497516">
    <property type="component" value="Chromosome 3"/>
</dbReference>